<proteinExistence type="inferred from homology"/>
<feature type="compositionally biased region" description="Polar residues" evidence="2">
    <location>
        <begin position="67"/>
        <end position="87"/>
    </location>
</feature>
<accession>A0A9N7NTI2</accession>
<evidence type="ECO:0000313" key="5">
    <source>
        <dbReference type="Proteomes" id="UP001153555"/>
    </source>
</evidence>
<feature type="region of interest" description="Disordered" evidence="2">
    <location>
        <begin position="131"/>
        <end position="156"/>
    </location>
</feature>
<dbReference type="OrthoDB" id="10265171at2759"/>
<name>A0A9N7NTI2_STRHE</name>
<feature type="compositionally biased region" description="Gly residues" evidence="2">
    <location>
        <begin position="132"/>
        <end position="148"/>
    </location>
</feature>
<organism evidence="4 5">
    <name type="scientific">Striga hermonthica</name>
    <name type="common">Purple witchweed</name>
    <name type="synonym">Buchnera hermonthica</name>
    <dbReference type="NCBI Taxonomy" id="68872"/>
    <lineage>
        <taxon>Eukaryota</taxon>
        <taxon>Viridiplantae</taxon>
        <taxon>Streptophyta</taxon>
        <taxon>Embryophyta</taxon>
        <taxon>Tracheophyta</taxon>
        <taxon>Spermatophyta</taxon>
        <taxon>Magnoliopsida</taxon>
        <taxon>eudicotyledons</taxon>
        <taxon>Gunneridae</taxon>
        <taxon>Pentapetalae</taxon>
        <taxon>asterids</taxon>
        <taxon>lamiids</taxon>
        <taxon>Lamiales</taxon>
        <taxon>Orobanchaceae</taxon>
        <taxon>Buchnereae</taxon>
        <taxon>Striga</taxon>
    </lineage>
</organism>
<feature type="region of interest" description="Disordered" evidence="2">
    <location>
        <begin position="65"/>
        <end position="98"/>
    </location>
</feature>
<dbReference type="EMBL" id="CACSLK010029771">
    <property type="protein sequence ID" value="CAA0835699.1"/>
    <property type="molecule type" value="Genomic_DNA"/>
</dbReference>
<dbReference type="Pfam" id="PF05030">
    <property type="entry name" value="SSXT"/>
    <property type="match status" value="1"/>
</dbReference>
<comment type="caution">
    <text evidence="4">The sequence shown here is derived from an EMBL/GenBank/DDBJ whole genome shotgun (WGS) entry which is preliminary data.</text>
</comment>
<reference evidence="4" key="1">
    <citation type="submission" date="2019-12" db="EMBL/GenBank/DDBJ databases">
        <authorList>
            <person name="Scholes J."/>
        </authorList>
    </citation>
    <scope>NUCLEOTIDE SEQUENCE</scope>
</reference>
<dbReference type="InterPro" id="IPR007726">
    <property type="entry name" value="SS18_N"/>
</dbReference>
<dbReference type="Proteomes" id="UP001153555">
    <property type="component" value="Unassembled WGS sequence"/>
</dbReference>
<dbReference type="AlphaFoldDB" id="A0A9N7NTI2"/>
<evidence type="ECO:0000256" key="1">
    <source>
        <dbReference type="ARBA" id="ARBA00007945"/>
    </source>
</evidence>
<sequence>MNSAPSTPLNLVSTEQIQKYLDENKNLIMAILESQNMGKVTECAQYQATLQKNLMYLAAIADAQPPGSGTLSQAPPTSPVPQAQMQAQHGGPVPKVPFQVNAVRPQDQHFQQVQGQFSGANNNGLHFLVQPGLGGSGGGSREGHGSLGLGHVESRD</sequence>
<protein>
    <submittedName>
        <fullName evidence="4">GRF1-interacting factor 3</fullName>
    </submittedName>
</protein>
<evidence type="ECO:0000259" key="3">
    <source>
        <dbReference type="Pfam" id="PF05030"/>
    </source>
</evidence>
<keyword evidence="5" id="KW-1185">Reference proteome</keyword>
<comment type="similarity">
    <text evidence="1">Belongs to the SS18 family.</text>
</comment>
<feature type="domain" description="SS18 N-terminal" evidence="3">
    <location>
        <begin position="12"/>
        <end position="64"/>
    </location>
</feature>
<evidence type="ECO:0000313" key="4">
    <source>
        <dbReference type="EMBL" id="CAA0835699.1"/>
    </source>
</evidence>
<evidence type="ECO:0000256" key="2">
    <source>
        <dbReference type="SAM" id="MobiDB-lite"/>
    </source>
</evidence>
<gene>
    <name evidence="4" type="ORF">SHERM_02983</name>
</gene>